<organism evidence="4 5">
    <name type="scientific">Umboniibacter marinipuniceus</name>
    <dbReference type="NCBI Taxonomy" id="569599"/>
    <lineage>
        <taxon>Bacteria</taxon>
        <taxon>Pseudomonadati</taxon>
        <taxon>Pseudomonadota</taxon>
        <taxon>Gammaproteobacteria</taxon>
        <taxon>Cellvibrionales</taxon>
        <taxon>Cellvibrionaceae</taxon>
        <taxon>Umboniibacter</taxon>
    </lineage>
</organism>
<proteinExistence type="inferred from homology"/>
<dbReference type="RefSeq" id="WP_121877333.1">
    <property type="nucleotide sequence ID" value="NZ_REFJ01000005.1"/>
</dbReference>
<dbReference type="OrthoDB" id="5732378at2"/>
<reference evidence="4 5" key="1">
    <citation type="submission" date="2018-10" db="EMBL/GenBank/DDBJ databases">
        <title>Genomic Encyclopedia of Type Strains, Phase IV (KMG-IV): sequencing the most valuable type-strain genomes for metagenomic binning, comparative biology and taxonomic classification.</title>
        <authorList>
            <person name="Goeker M."/>
        </authorList>
    </citation>
    <scope>NUCLEOTIDE SEQUENCE [LARGE SCALE GENOMIC DNA]</scope>
    <source>
        <strain evidence="4 5">DSM 25080</strain>
    </source>
</reference>
<evidence type="ECO:0000256" key="1">
    <source>
        <dbReference type="ARBA" id="ARBA00009091"/>
    </source>
</evidence>
<dbReference type="Gene3D" id="3.30.910.20">
    <property type="entry name" value="Skp domain"/>
    <property type="match status" value="1"/>
</dbReference>
<feature type="signal peptide" evidence="3">
    <location>
        <begin position="1"/>
        <end position="22"/>
    </location>
</feature>
<evidence type="ECO:0000313" key="4">
    <source>
        <dbReference type="EMBL" id="RMA78681.1"/>
    </source>
</evidence>
<protein>
    <submittedName>
        <fullName evidence="4">Periplasmic chaperone for outer membrane proteins Skp</fullName>
    </submittedName>
</protein>
<keyword evidence="5" id="KW-1185">Reference proteome</keyword>
<dbReference type="GO" id="GO:0050821">
    <property type="term" value="P:protein stabilization"/>
    <property type="evidence" value="ECO:0007669"/>
    <property type="project" value="TreeGrafter"/>
</dbReference>
<dbReference type="Pfam" id="PF03938">
    <property type="entry name" value="OmpH"/>
    <property type="match status" value="1"/>
</dbReference>
<dbReference type="GO" id="GO:0051082">
    <property type="term" value="F:unfolded protein binding"/>
    <property type="evidence" value="ECO:0007669"/>
    <property type="project" value="InterPro"/>
</dbReference>
<comment type="caution">
    <text evidence="4">The sequence shown here is derived from an EMBL/GenBank/DDBJ whole genome shotgun (WGS) entry which is preliminary data.</text>
</comment>
<dbReference type="SUPFAM" id="SSF111384">
    <property type="entry name" value="OmpH-like"/>
    <property type="match status" value="1"/>
</dbReference>
<dbReference type="GO" id="GO:0005829">
    <property type="term" value="C:cytosol"/>
    <property type="evidence" value="ECO:0007669"/>
    <property type="project" value="TreeGrafter"/>
</dbReference>
<name>A0A3M0A0M8_9GAMM</name>
<keyword evidence="2 3" id="KW-0732">Signal</keyword>
<dbReference type="InterPro" id="IPR024930">
    <property type="entry name" value="Skp_dom_sf"/>
</dbReference>
<feature type="chain" id="PRO_5018129231" evidence="3">
    <location>
        <begin position="23"/>
        <end position="181"/>
    </location>
</feature>
<accession>A0A3M0A0M8</accession>
<dbReference type="PANTHER" id="PTHR35089:SF1">
    <property type="entry name" value="CHAPERONE PROTEIN SKP"/>
    <property type="match status" value="1"/>
</dbReference>
<evidence type="ECO:0000256" key="3">
    <source>
        <dbReference type="SAM" id="SignalP"/>
    </source>
</evidence>
<dbReference type="AlphaFoldDB" id="A0A3M0A0M8"/>
<dbReference type="SMART" id="SM00935">
    <property type="entry name" value="OmpH"/>
    <property type="match status" value="1"/>
</dbReference>
<dbReference type="InterPro" id="IPR005632">
    <property type="entry name" value="Chaperone_Skp"/>
</dbReference>
<dbReference type="EMBL" id="REFJ01000005">
    <property type="protein sequence ID" value="RMA78681.1"/>
    <property type="molecule type" value="Genomic_DNA"/>
</dbReference>
<evidence type="ECO:0000313" key="5">
    <source>
        <dbReference type="Proteomes" id="UP000267187"/>
    </source>
</evidence>
<evidence type="ECO:0000256" key="2">
    <source>
        <dbReference type="ARBA" id="ARBA00022729"/>
    </source>
</evidence>
<dbReference type="PANTHER" id="PTHR35089">
    <property type="entry name" value="CHAPERONE PROTEIN SKP"/>
    <property type="match status" value="1"/>
</dbReference>
<gene>
    <name evidence="4" type="ORF">DFR27_2012</name>
</gene>
<comment type="similarity">
    <text evidence="1">Belongs to the Skp family.</text>
</comment>
<sequence length="181" mass="19651">MRFLTKLAASMLALVLSTSALAQGKVAVVDLNAAIMETDVAKMRIQELQAQADVQDVITQAETLMADIRTLQEEAQANSVTWSAERLQEQQAAIQSKSVDFQAAQTKLNDAQNRVVGALMQELRPRAGQAVQDLIQSEGIGLLLDKSAVYPVGRQQGAPIVLYVDTSFDLTPRVTEKLNQG</sequence>
<dbReference type="Proteomes" id="UP000267187">
    <property type="component" value="Unassembled WGS sequence"/>
</dbReference>